<evidence type="ECO:0000313" key="15">
    <source>
        <dbReference type="EMBL" id="UYV73084.1"/>
    </source>
</evidence>
<proteinExistence type="predicted"/>
<keyword evidence="3" id="KW-0217">Developmental protein</keyword>
<dbReference type="InterPro" id="IPR001245">
    <property type="entry name" value="Ser-Thr/Tyr_kinase_cat_dom"/>
</dbReference>
<keyword evidence="16" id="KW-1185">Reference proteome</keyword>
<gene>
    <name evidence="15" type="ORF">LAZ67_10001770</name>
</gene>
<keyword evidence="6" id="KW-0812">Transmembrane</keyword>
<keyword evidence="11" id="KW-0472">Membrane</keyword>
<dbReference type="Proteomes" id="UP001235939">
    <property type="component" value="Chromosome 10"/>
</dbReference>
<dbReference type="Gene3D" id="1.10.510.10">
    <property type="entry name" value="Transferase(Phosphotransferase) domain 1"/>
    <property type="match status" value="1"/>
</dbReference>
<protein>
    <submittedName>
        <fullName evidence="15">MUSK</fullName>
    </submittedName>
</protein>
<keyword evidence="12" id="KW-0675">Receptor</keyword>
<evidence type="ECO:0000256" key="10">
    <source>
        <dbReference type="ARBA" id="ARBA00022989"/>
    </source>
</evidence>
<keyword evidence="7" id="KW-0732">Signal</keyword>
<dbReference type="SUPFAM" id="SSF56112">
    <property type="entry name" value="Protein kinase-like (PK-like)"/>
    <property type="match status" value="1"/>
</dbReference>
<evidence type="ECO:0000256" key="11">
    <source>
        <dbReference type="ARBA" id="ARBA00023136"/>
    </source>
</evidence>
<evidence type="ECO:0000256" key="8">
    <source>
        <dbReference type="ARBA" id="ARBA00022741"/>
    </source>
</evidence>
<keyword evidence="5" id="KW-0597">Phosphoprotein</keyword>
<dbReference type="EMBL" id="CP092872">
    <property type="protein sequence ID" value="UYV73084.1"/>
    <property type="molecule type" value="Genomic_DNA"/>
</dbReference>
<dbReference type="Pfam" id="PF07714">
    <property type="entry name" value="PK_Tyr_Ser-Thr"/>
    <property type="match status" value="1"/>
</dbReference>
<keyword evidence="8" id="KW-0547">Nucleotide-binding</keyword>
<evidence type="ECO:0000256" key="9">
    <source>
        <dbReference type="ARBA" id="ARBA00022840"/>
    </source>
</evidence>
<dbReference type="PANTHER" id="PTHR24416:SF317">
    <property type="entry name" value="MUSCLE, SKELETAL RECEPTOR TYROSINE-PROTEIN KINASE"/>
    <property type="match status" value="1"/>
</dbReference>
<keyword evidence="4" id="KW-1003">Cell membrane</keyword>
<dbReference type="InterPro" id="IPR011009">
    <property type="entry name" value="Kinase-like_dom_sf"/>
</dbReference>
<evidence type="ECO:0000256" key="12">
    <source>
        <dbReference type="ARBA" id="ARBA00023170"/>
    </source>
</evidence>
<evidence type="ECO:0000313" key="16">
    <source>
        <dbReference type="Proteomes" id="UP001235939"/>
    </source>
</evidence>
<evidence type="ECO:0000256" key="4">
    <source>
        <dbReference type="ARBA" id="ARBA00022475"/>
    </source>
</evidence>
<evidence type="ECO:0000256" key="13">
    <source>
        <dbReference type="ARBA" id="ARBA00023180"/>
    </source>
</evidence>
<evidence type="ECO:0000259" key="14">
    <source>
        <dbReference type="Pfam" id="PF07714"/>
    </source>
</evidence>
<evidence type="ECO:0000256" key="1">
    <source>
        <dbReference type="ARBA" id="ARBA00004162"/>
    </source>
</evidence>
<evidence type="ECO:0000256" key="6">
    <source>
        <dbReference type="ARBA" id="ARBA00022692"/>
    </source>
</evidence>
<dbReference type="PANTHER" id="PTHR24416">
    <property type="entry name" value="TYROSINE-PROTEIN KINASE RECEPTOR"/>
    <property type="match status" value="1"/>
</dbReference>
<evidence type="ECO:0000256" key="5">
    <source>
        <dbReference type="ARBA" id="ARBA00022553"/>
    </source>
</evidence>
<dbReference type="InterPro" id="IPR050122">
    <property type="entry name" value="RTK"/>
</dbReference>
<evidence type="ECO:0000256" key="2">
    <source>
        <dbReference type="ARBA" id="ARBA00004479"/>
    </source>
</evidence>
<keyword evidence="13" id="KW-0325">Glycoprotein</keyword>
<accession>A0ABY6KWP7</accession>
<comment type="subcellular location">
    <subcellularLocation>
        <location evidence="1">Cell membrane</location>
        <topology evidence="1">Single-pass membrane protein</topology>
    </subcellularLocation>
    <subcellularLocation>
        <location evidence="2">Membrane</location>
        <topology evidence="2">Single-pass type I membrane protein</topology>
    </subcellularLocation>
</comment>
<evidence type="ECO:0000256" key="7">
    <source>
        <dbReference type="ARBA" id="ARBA00022729"/>
    </source>
</evidence>
<name>A0ABY6KWP7_9ARAC</name>
<keyword evidence="9" id="KW-0067">ATP-binding</keyword>
<reference evidence="15 16" key="1">
    <citation type="submission" date="2022-01" db="EMBL/GenBank/DDBJ databases">
        <title>A chromosomal length assembly of Cordylochernes scorpioides.</title>
        <authorList>
            <person name="Zeh D."/>
            <person name="Zeh J."/>
        </authorList>
    </citation>
    <scope>NUCLEOTIDE SEQUENCE [LARGE SCALE GENOMIC DNA]</scope>
    <source>
        <strain evidence="15">IN4F17</strain>
        <tissue evidence="15">Whole Body</tissue>
    </source>
</reference>
<sequence length="69" mass="7944">MSHEEVVRYIQDGNVLQCPDHTPPQVYSLMRTCWHRKPSSRPSFKSLLKSLNAISESLSKQKPPQQSHV</sequence>
<feature type="domain" description="Serine-threonine/tyrosine-protein kinase catalytic" evidence="14">
    <location>
        <begin position="1"/>
        <end position="51"/>
    </location>
</feature>
<organism evidence="15 16">
    <name type="scientific">Cordylochernes scorpioides</name>
    <dbReference type="NCBI Taxonomy" id="51811"/>
    <lineage>
        <taxon>Eukaryota</taxon>
        <taxon>Metazoa</taxon>
        <taxon>Ecdysozoa</taxon>
        <taxon>Arthropoda</taxon>
        <taxon>Chelicerata</taxon>
        <taxon>Arachnida</taxon>
        <taxon>Pseudoscorpiones</taxon>
        <taxon>Cheliferoidea</taxon>
        <taxon>Chernetidae</taxon>
        <taxon>Cordylochernes</taxon>
    </lineage>
</organism>
<evidence type="ECO:0000256" key="3">
    <source>
        <dbReference type="ARBA" id="ARBA00022473"/>
    </source>
</evidence>
<keyword evidence="10" id="KW-1133">Transmembrane helix</keyword>